<dbReference type="Proteomes" id="UP000481153">
    <property type="component" value="Unassembled WGS sequence"/>
</dbReference>
<accession>A0A6G0WML4</accession>
<organism evidence="1 2">
    <name type="scientific">Aphanomyces euteiches</name>
    <dbReference type="NCBI Taxonomy" id="100861"/>
    <lineage>
        <taxon>Eukaryota</taxon>
        <taxon>Sar</taxon>
        <taxon>Stramenopiles</taxon>
        <taxon>Oomycota</taxon>
        <taxon>Saprolegniomycetes</taxon>
        <taxon>Saprolegniales</taxon>
        <taxon>Verrucalvaceae</taxon>
        <taxon>Aphanomyces</taxon>
    </lineage>
</organism>
<comment type="caution">
    <text evidence="1">The sequence shown here is derived from an EMBL/GenBank/DDBJ whole genome shotgun (WGS) entry which is preliminary data.</text>
</comment>
<evidence type="ECO:0000313" key="2">
    <source>
        <dbReference type="Proteomes" id="UP000481153"/>
    </source>
</evidence>
<dbReference type="AlphaFoldDB" id="A0A6G0WML4"/>
<sequence>MLFQVACYAQRKHNDHQRSTNGGTSRPRIAGHNYWGVGTHTRWFAPTGDRTMKLVRMGGRQVTLVLDLLFFFADRAKVLFIASSENSHGGFDRKRLLHEHQFIHDVKGVLIRAQIDKRAKCARGFVECRRWFQERDVERVHDGAERDVAGTVEEKK</sequence>
<gene>
    <name evidence="1" type="ORF">Ae201684_013556</name>
</gene>
<name>A0A6G0WML4_9STRA</name>
<evidence type="ECO:0000313" key="1">
    <source>
        <dbReference type="EMBL" id="KAF0728595.1"/>
    </source>
</evidence>
<protein>
    <submittedName>
        <fullName evidence="1">Uncharacterized protein</fullName>
    </submittedName>
</protein>
<proteinExistence type="predicted"/>
<dbReference type="EMBL" id="VJMJ01000175">
    <property type="protein sequence ID" value="KAF0728595.1"/>
    <property type="molecule type" value="Genomic_DNA"/>
</dbReference>
<reference evidence="1 2" key="1">
    <citation type="submission" date="2019-07" db="EMBL/GenBank/DDBJ databases">
        <title>Genomics analysis of Aphanomyces spp. identifies a new class of oomycete effector associated with host adaptation.</title>
        <authorList>
            <person name="Gaulin E."/>
        </authorList>
    </citation>
    <scope>NUCLEOTIDE SEQUENCE [LARGE SCALE GENOMIC DNA]</scope>
    <source>
        <strain evidence="1 2">ATCC 201684</strain>
    </source>
</reference>
<keyword evidence="2" id="KW-1185">Reference proteome</keyword>